<protein>
    <submittedName>
        <fullName evidence="2">Casein kinase I isoform delta</fullName>
    </submittedName>
</protein>
<feature type="non-terminal residue" evidence="2">
    <location>
        <position position="333"/>
    </location>
</feature>
<comment type="caution">
    <text evidence="2">The sequence shown here is derived from an EMBL/GenBank/DDBJ whole genome shotgun (WGS) entry which is preliminary data.</text>
</comment>
<dbReference type="Proteomes" id="UP000553632">
    <property type="component" value="Unassembled WGS sequence"/>
</dbReference>
<accession>A0A7J6SB50</accession>
<proteinExistence type="predicted"/>
<keyword evidence="3" id="KW-1185">Reference proteome</keyword>
<reference evidence="2 3" key="1">
    <citation type="submission" date="2020-04" db="EMBL/GenBank/DDBJ databases">
        <title>Perkinsus olseni comparative genomics.</title>
        <authorList>
            <person name="Bogema D.R."/>
        </authorList>
    </citation>
    <scope>NUCLEOTIDE SEQUENCE [LARGE SCALE GENOMIC DNA]</scope>
    <source>
        <strain evidence="2 3">ATCC PRA-207</strain>
    </source>
</reference>
<evidence type="ECO:0000313" key="3">
    <source>
        <dbReference type="Proteomes" id="UP000553632"/>
    </source>
</evidence>
<dbReference type="EMBL" id="JABANO010019778">
    <property type="protein sequence ID" value="KAF4729626.1"/>
    <property type="molecule type" value="Genomic_DNA"/>
</dbReference>
<dbReference type="GO" id="GO:0016301">
    <property type="term" value="F:kinase activity"/>
    <property type="evidence" value="ECO:0007669"/>
    <property type="project" value="UniProtKB-KW"/>
</dbReference>
<keyword evidence="2" id="KW-0418">Kinase</keyword>
<organism evidence="2 3">
    <name type="scientific">Perkinsus olseni</name>
    <name type="common">Perkinsus atlanticus</name>
    <dbReference type="NCBI Taxonomy" id="32597"/>
    <lineage>
        <taxon>Eukaryota</taxon>
        <taxon>Sar</taxon>
        <taxon>Alveolata</taxon>
        <taxon>Perkinsozoa</taxon>
        <taxon>Perkinsea</taxon>
        <taxon>Perkinsida</taxon>
        <taxon>Perkinsidae</taxon>
        <taxon>Perkinsus</taxon>
    </lineage>
</organism>
<keyword evidence="2" id="KW-0808">Transferase</keyword>
<feature type="non-terminal residue" evidence="2">
    <location>
        <position position="1"/>
    </location>
</feature>
<name>A0A7J6SB50_PEROL</name>
<gene>
    <name evidence="2" type="primary">CSNK1D_5</name>
    <name evidence="2" type="ORF">FOZ63_013636</name>
</gene>
<dbReference type="AlphaFoldDB" id="A0A7J6SB50"/>
<evidence type="ECO:0000313" key="2">
    <source>
        <dbReference type="EMBL" id="KAF4729626.1"/>
    </source>
</evidence>
<sequence length="333" mass="36020">CGGTGHFGRACPCPEPSRKRPRTTADPPKTAEVNAVHLDVDSKNSRLQLLEVTIGNCDDTSSCSARGLLDSGCEVALVSADELDRWQRAGVSVPLLPDETTLIPFDGAQRHKVLGRGQVKLTLEDSTSIDLMIRVAPQLSYPLILPLHVLRLAGGAVWVIADDDTGNGDSIFLRPDVRGLLRQMVDPGTDLKKLGLGTYTTDSIDRPLGVNSVGAHCSSGRDEDLLEDYVDVPRHADQLLPVALVPDRSAPDGRPSVSVPWRSSDRPKPNYAQAKARDASVLRRLDPQKHQQYKTCVDSLIDDDIAVPIDGPSDKASYFIPAVPIFRPSSTTP</sequence>
<evidence type="ECO:0000256" key="1">
    <source>
        <dbReference type="SAM" id="MobiDB-lite"/>
    </source>
</evidence>
<dbReference type="OMA" id="LMIRVAP"/>
<feature type="region of interest" description="Disordered" evidence="1">
    <location>
        <begin position="246"/>
        <end position="277"/>
    </location>
</feature>